<gene>
    <name evidence="5" type="ordered locus">Sfum_3395</name>
</gene>
<evidence type="ECO:0000259" key="4">
    <source>
        <dbReference type="SMART" id="SM00796"/>
    </source>
</evidence>
<dbReference type="HOGENOM" id="CLU_020207_1_0_7"/>
<dbReference type="Gene3D" id="3.30.1360.40">
    <property type="match status" value="1"/>
</dbReference>
<name>A0LNR6_SYNFM</name>
<dbReference type="PANTHER" id="PTHR34698:SF2">
    <property type="entry name" value="5-OXOPROLINASE SUBUNIT B"/>
    <property type="match status" value="1"/>
</dbReference>
<dbReference type="STRING" id="335543.Sfum_3395"/>
<dbReference type="SUPFAM" id="SSF160467">
    <property type="entry name" value="PH0987 N-terminal domain-like"/>
    <property type="match status" value="1"/>
</dbReference>
<sequence precursor="true">MPEAENGLCAMKAYREPRILLCGDTGISVEFGNDIAPSINGRVQQLFRSLGARRLPGILGLNPTYRSLFIQYDPRECSFENLLLVIDECLEWSAEVAMEAAPPIEIPVCYGGGHGPDLDEVASFHGISPEEVVKLHCASVYTVCMIGFTPGFPYLGGLDERLYTPRRKESRKVVPAGSVGIADRQTGIYPIDSPGGWRLIGKTPLKLFDLGKNDPFLIRTGQTLRFKAITRDEFESYRDH</sequence>
<dbReference type="KEGG" id="sfu:Sfum_3395"/>
<dbReference type="OrthoDB" id="9768696at2"/>
<dbReference type="SUPFAM" id="SSF50891">
    <property type="entry name" value="Cyclophilin-like"/>
    <property type="match status" value="1"/>
</dbReference>
<dbReference type="SMART" id="SM00796">
    <property type="entry name" value="AHS1"/>
    <property type="match status" value="1"/>
</dbReference>
<accession>A0LNR6</accession>
<dbReference type="NCBIfam" id="TIGR00370">
    <property type="entry name" value="5-oxoprolinase subunit PxpB"/>
    <property type="match status" value="1"/>
</dbReference>
<keyword evidence="2 5" id="KW-0378">Hydrolase</keyword>
<dbReference type="eggNOG" id="COG2049">
    <property type="taxonomic scope" value="Bacteria"/>
</dbReference>
<dbReference type="AlphaFoldDB" id="A0LNR6"/>
<dbReference type="FunCoup" id="A0LNR6">
    <property type="interactions" value="38"/>
</dbReference>
<dbReference type="InterPro" id="IPR010016">
    <property type="entry name" value="PxpB"/>
</dbReference>
<keyword evidence="6" id="KW-1185">Reference proteome</keyword>
<evidence type="ECO:0000256" key="3">
    <source>
        <dbReference type="ARBA" id="ARBA00022840"/>
    </source>
</evidence>
<dbReference type="GO" id="GO:0016787">
    <property type="term" value="F:hydrolase activity"/>
    <property type="evidence" value="ECO:0007669"/>
    <property type="project" value="UniProtKB-KW"/>
</dbReference>
<dbReference type="InParanoid" id="A0LNR6"/>
<evidence type="ECO:0000256" key="2">
    <source>
        <dbReference type="ARBA" id="ARBA00022801"/>
    </source>
</evidence>
<keyword evidence="3" id="KW-0067">ATP-binding</keyword>
<protein>
    <submittedName>
        <fullName evidence="5">Allophanate hydrolase subunit 1</fullName>
    </submittedName>
</protein>
<dbReference type="Gene3D" id="2.40.100.10">
    <property type="entry name" value="Cyclophilin-like"/>
    <property type="match status" value="1"/>
</dbReference>
<dbReference type="Proteomes" id="UP000001784">
    <property type="component" value="Chromosome"/>
</dbReference>
<dbReference type="PANTHER" id="PTHR34698">
    <property type="entry name" value="5-OXOPROLINASE SUBUNIT B"/>
    <property type="match status" value="1"/>
</dbReference>
<feature type="domain" description="Carboxyltransferase" evidence="4">
    <location>
        <begin position="17"/>
        <end position="218"/>
    </location>
</feature>
<evidence type="ECO:0000256" key="1">
    <source>
        <dbReference type="ARBA" id="ARBA00022741"/>
    </source>
</evidence>
<dbReference type="InterPro" id="IPR003833">
    <property type="entry name" value="CT_C_D"/>
</dbReference>
<evidence type="ECO:0000313" key="6">
    <source>
        <dbReference type="Proteomes" id="UP000001784"/>
    </source>
</evidence>
<dbReference type="InterPro" id="IPR029000">
    <property type="entry name" value="Cyclophilin-like_dom_sf"/>
</dbReference>
<keyword evidence="1" id="KW-0547">Nucleotide-binding</keyword>
<proteinExistence type="predicted"/>
<dbReference type="Pfam" id="PF02682">
    <property type="entry name" value="CT_C_D"/>
    <property type="match status" value="1"/>
</dbReference>
<organism evidence="5 6">
    <name type="scientific">Syntrophobacter fumaroxidans (strain DSM 10017 / MPOB)</name>
    <dbReference type="NCBI Taxonomy" id="335543"/>
    <lineage>
        <taxon>Bacteria</taxon>
        <taxon>Pseudomonadati</taxon>
        <taxon>Thermodesulfobacteriota</taxon>
        <taxon>Syntrophobacteria</taxon>
        <taxon>Syntrophobacterales</taxon>
        <taxon>Syntrophobacteraceae</taxon>
        <taxon>Syntrophobacter</taxon>
    </lineage>
</organism>
<dbReference type="GO" id="GO:0005524">
    <property type="term" value="F:ATP binding"/>
    <property type="evidence" value="ECO:0007669"/>
    <property type="project" value="UniProtKB-KW"/>
</dbReference>
<evidence type="ECO:0000313" key="5">
    <source>
        <dbReference type="EMBL" id="ABK19068.1"/>
    </source>
</evidence>
<dbReference type="EMBL" id="CP000478">
    <property type="protein sequence ID" value="ABK19068.1"/>
    <property type="molecule type" value="Genomic_DNA"/>
</dbReference>
<reference evidence="5 6" key="1">
    <citation type="submission" date="2006-10" db="EMBL/GenBank/DDBJ databases">
        <title>Complete sequence of Syntrophobacter fumaroxidans MPOB.</title>
        <authorList>
            <consortium name="US DOE Joint Genome Institute"/>
            <person name="Copeland A."/>
            <person name="Lucas S."/>
            <person name="Lapidus A."/>
            <person name="Barry K."/>
            <person name="Detter J.C."/>
            <person name="Glavina del Rio T."/>
            <person name="Hammon N."/>
            <person name="Israni S."/>
            <person name="Pitluck S."/>
            <person name="Goltsman E.G."/>
            <person name="Martinez M."/>
            <person name="Schmutz J."/>
            <person name="Larimer F."/>
            <person name="Land M."/>
            <person name="Hauser L."/>
            <person name="Kyrpides N."/>
            <person name="Kim E."/>
            <person name="Boone D.R."/>
            <person name="Brockman F."/>
            <person name="Culley D."/>
            <person name="Ferry J."/>
            <person name="Gunsalus R."/>
            <person name="McInerney M.J."/>
            <person name="Morrison M."/>
            <person name="Plugge C."/>
            <person name="Rohlin L."/>
            <person name="Scholten J."/>
            <person name="Sieber J."/>
            <person name="Stams A.J.M."/>
            <person name="Worm P."/>
            <person name="Henstra A.M."/>
            <person name="Richardson P."/>
        </authorList>
    </citation>
    <scope>NUCLEOTIDE SEQUENCE [LARGE SCALE GENOMIC DNA]</scope>
    <source>
        <strain evidence="6">DSM 10017 / MPOB</strain>
    </source>
</reference>